<dbReference type="Proteomes" id="UP000295741">
    <property type="component" value="Unassembled WGS sequence"/>
</dbReference>
<feature type="transmembrane region" description="Helical" evidence="1">
    <location>
        <begin position="131"/>
        <end position="156"/>
    </location>
</feature>
<evidence type="ECO:0000256" key="1">
    <source>
        <dbReference type="SAM" id="Phobius"/>
    </source>
</evidence>
<name>A0A4R6J1R5_9BACT</name>
<sequence length="177" mass="20271">MNPSEQPVSVTDKGFVIFMSRVIGLWLIVMFIAFWVMGQLPHQLTATPNAWINSPLLNQLATLLPSTLAIAFMIVPSRKLAAICLFAMIFLLLSYHGRNPALKLSVFPLIYLPFLVKTTDFRNAWKWTTRFMFLSFAFTAPFMSLSVSALPAYTLLLHAVIPWERLFVRFVERFEPK</sequence>
<organism evidence="2 3">
    <name type="scientific">Sediminibacterium goheungense</name>
    <dbReference type="NCBI Taxonomy" id="1086393"/>
    <lineage>
        <taxon>Bacteria</taxon>
        <taxon>Pseudomonadati</taxon>
        <taxon>Bacteroidota</taxon>
        <taxon>Chitinophagia</taxon>
        <taxon>Chitinophagales</taxon>
        <taxon>Chitinophagaceae</taxon>
        <taxon>Sediminibacterium</taxon>
    </lineage>
</organism>
<proteinExistence type="predicted"/>
<accession>A0A4R6J1R5</accession>
<evidence type="ECO:0000313" key="3">
    <source>
        <dbReference type="Proteomes" id="UP000295741"/>
    </source>
</evidence>
<keyword evidence="3" id="KW-1185">Reference proteome</keyword>
<comment type="caution">
    <text evidence="2">The sequence shown here is derived from an EMBL/GenBank/DDBJ whole genome shotgun (WGS) entry which is preliminary data.</text>
</comment>
<protein>
    <submittedName>
        <fullName evidence="2">Uncharacterized protein</fullName>
    </submittedName>
</protein>
<reference evidence="2 3" key="1">
    <citation type="submission" date="2019-03" db="EMBL/GenBank/DDBJ databases">
        <title>Genomic Encyclopedia of Archaeal and Bacterial Type Strains, Phase II (KMG-II): from individual species to whole genera.</title>
        <authorList>
            <person name="Goeker M."/>
        </authorList>
    </citation>
    <scope>NUCLEOTIDE SEQUENCE [LARGE SCALE GENOMIC DNA]</scope>
    <source>
        <strain evidence="2 3">DSM 28323</strain>
    </source>
</reference>
<keyword evidence="1" id="KW-0812">Transmembrane</keyword>
<keyword evidence="1" id="KW-1133">Transmembrane helix</keyword>
<dbReference type="RefSeq" id="WP_133472670.1">
    <property type="nucleotide sequence ID" value="NZ_SNWP01000010.1"/>
</dbReference>
<feature type="transmembrane region" description="Helical" evidence="1">
    <location>
        <begin position="56"/>
        <end position="75"/>
    </location>
</feature>
<feature type="transmembrane region" description="Helical" evidence="1">
    <location>
        <begin position="15"/>
        <end position="36"/>
    </location>
</feature>
<evidence type="ECO:0000313" key="2">
    <source>
        <dbReference type="EMBL" id="TDO28105.1"/>
    </source>
</evidence>
<feature type="transmembrane region" description="Helical" evidence="1">
    <location>
        <begin position="80"/>
        <end position="96"/>
    </location>
</feature>
<gene>
    <name evidence="2" type="ORF">BC659_0165</name>
</gene>
<dbReference type="AlphaFoldDB" id="A0A4R6J1R5"/>
<keyword evidence="1" id="KW-0472">Membrane</keyword>
<dbReference type="EMBL" id="SNWP01000010">
    <property type="protein sequence ID" value="TDO28105.1"/>
    <property type="molecule type" value="Genomic_DNA"/>
</dbReference>